<dbReference type="SUPFAM" id="SSF110849">
    <property type="entry name" value="ParB/Sulfiredoxin"/>
    <property type="match status" value="1"/>
</dbReference>
<dbReference type="EMBL" id="VUMU01000025">
    <property type="protein sequence ID" value="MST59240.1"/>
    <property type="molecule type" value="Genomic_DNA"/>
</dbReference>
<dbReference type="Pfam" id="PF17762">
    <property type="entry name" value="HTH_ParB"/>
    <property type="match status" value="1"/>
</dbReference>
<gene>
    <name evidence="5" type="ORF">FYJ59_13520</name>
</gene>
<dbReference type="Gene3D" id="3.90.1530.30">
    <property type="match status" value="1"/>
</dbReference>
<evidence type="ECO:0000256" key="3">
    <source>
        <dbReference type="SAM" id="Coils"/>
    </source>
</evidence>
<dbReference type="Gene3D" id="1.10.10.2830">
    <property type="match status" value="1"/>
</dbReference>
<dbReference type="GO" id="GO:0003677">
    <property type="term" value="F:DNA binding"/>
    <property type="evidence" value="ECO:0007669"/>
    <property type="project" value="InterPro"/>
</dbReference>
<evidence type="ECO:0000259" key="4">
    <source>
        <dbReference type="SMART" id="SM00470"/>
    </source>
</evidence>
<proteinExistence type="inferred from homology"/>
<dbReference type="SUPFAM" id="SSF109709">
    <property type="entry name" value="KorB DNA-binding domain-like"/>
    <property type="match status" value="1"/>
</dbReference>
<dbReference type="InterPro" id="IPR003115">
    <property type="entry name" value="ParB_N"/>
</dbReference>
<dbReference type="AlphaFoldDB" id="A0A6L5YMQ5"/>
<comment type="similarity">
    <text evidence="1">Belongs to the ParB family.</text>
</comment>
<dbReference type="InterPro" id="IPR036086">
    <property type="entry name" value="ParB/Sulfiredoxin_sf"/>
</dbReference>
<dbReference type="PANTHER" id="PTHR33375:SF1">
    <property type="entry name" value="CHROMOSOME-PARTITIONING PROTEIN PARB-RELATED"/>
    <property type="match status" value="1"/>
</dbReference>
<evidence type="ECO:0000256" key="1">
    <source>
        <dbReference type="ARBA" id="ARBA00006295"/>
    </source>
</evidence>
<keyword evidence="3" id="KW-0175">Coiled coil</keyword>
<dbReference type="Proteomes" id="UP000476055">
    <property type="component" value="Unassembled WGS sequence"/>
</dbReference>
<evidence type="ECO:0000313" key="6">
    <source>
        <dbReference type="Proteomes" id="UP000476055"/>
    </source>
</evidence>
<reference evidence="5 6" key="1">
    <citation type="submission" date="2019-08" db="EMBL/GenBank/DDBJ databases">
        <title>In-depth cultivation of the pig gut microbiome towards novel bacterial diversity and tailored functional studies.</title>
        <authorList>
            <person name="Wylensek D."/>
            <person name="Hitch T.C.A."/>
            <person name="Clavel T."/>
        </authorList>
    </citation>
    <scope>NUCLEOTIDE SEQUENCE [LARGE SCALE GENOMIC DNA]</scope>
    <source>
        <strain evidence="5 6">WCA3-601-WT-6H</strain>
    </source>
</reference>
<sequence length="306" mass="35194">MKQRPGEKIKMLSVDELLGVPTGDPVTDILVEKIYPFEGHPFKVVDDEKMEELVESIEHNGVLTPVIVRPDDEGGYEMISGHRRLFAAKKVGLLVIPATIKEMTDDDAVIAMVDSNIQREEILPSEKAFAYRMRYEAMRHQGMRSTSSQIETKLRADEALAEQVGESRAQVQRFIRLTEVIPELLDLIDRGNIAVMTGVDISHLDEKIQKWLYEYIKDNGVIKSYQISALRDEMNMVDNITREDVFRVLNDYLPGRKPSMRLNFTSNQLRKYFPAYYTAQEAKSVIENLLEQWKKEQEKKNQAGDQ</sequence>
<feature type="domain" description="ParB-like N-terminal" evidence="4">
    <location>
        <begin position="27"/>
        <end position="117"/>
    </location>
</feature>
<dbReference type="InterPro" id="IPR041468">
    <property type="entry name" value="HTH_ParB/Spo0J"/>
</dbReference>
<evidence type="ECO:0000313" key="5">
    <source>
        <dbReference type="EMBL" id="MST59240.1"/>
    </source>
</evidence>
<dbReference type="CDD" id="cd16407">
    <property type="entry name" value="ParB_N_like"/>
    <property type="match status" value="1"/>
</dbReference>
<dbReference type="Pfam" id="PF02195">
    <property type="entry name" value="ParB_N"/>
    <property type="match status" value="1"/>
</dbReference>
<evidence type="ECO:0000256" key="2">
    <source>
        <dbReference type="ARBA" id="ARBA00022829"/>
    </source>
</evidence>
<keyword evidence="2" id="KW-0159">Chromosome partition</keyword>
<comment type="caution">
    <text evidence="5">The sequence shown here is derived from an EMBL/GenBank/DDBJ whole genome shotgun (WGS) entry which is preliminary data.</text>
</comment>
<feature type="coiled-coil region" evidence="3">
    <location>
        <begin position="279"/>
        <end position="306"/>
    </location>
</feature>
<dbReference type="SMART" id="SM00470">
    <property type="entry name" value="ParB"/>
    <property type="match status" value="1"/>
</dbReference>
<organism evidence="5 6">
    <name type="scientific">Waltera intestinalis</name>
    <dbReference type="NCBI Taxonomy" id="2606635"/>
    <lineage>
        <taxon>Bacteria</taxon>
        <taxon>Bacillati</taxon>
        <taxon>Bacillota</taxon>
        <taxon>Clostridia</taxon>
        <taxon>Lachnospirales</taxon>
        <taxon>Lachnospiraceae</taxon>
        <taxon>Waltera</taxon>
    </lineage>
</organism>
<dbReference type="GO" id="GO:0005694">
    <property type="term" value="C:chromosome"/>
    <property type="evidence" value="ECO:0007669"/>
    <property type="project" value="TreeGrafter"/>
</dbReference>
<dbReference type="NCBIfam" id="TIGR00180">
    <property type="entry name" value="parB_part"/>
    <property type="match status" value="1"/>
</dbReference>
<dbReference type="RefSeq" id="WP_154498832.1">
    <property type="nucleotide sequence ID" value="NZ_VUMU01000025.1"/>
</dbReference>
<dbReference type="InterPro" id="IPR050336">
    <property type="entry name" value="Chromosome_partition/occlusion"/>
</dbReference>
<dbReference type="PANTHER" id="PTHR33375">
    <property type="entry name" value="CHROMOSOME-PARTITIONING PROTEIN PARB-RELATED"/>
    <property type="match status" value="1"/>
</dbReference>
<keyword evidence="6" id="KW-1185">Reference proteome</keyword>
<accession>A0A6L5YMQ5</accession>
<name>A0A6L5YMQ5_9FIRM</name>
<dbReference type="InterPro" id="IPR004437">
    <property type="entry name" value="ParB/RepB/Spo0J"/>
</dbReference>
<dbReference type="GO" id="GO:0007059">
    <property type="term" value="P:chromosome segregation"/>
    <property type="evidence" value="ECO:0007669"/>
    <property type="project" value="UniProtKB-KW"/>
</dbReference>
<protein>
    <submittedName>
        <fullName evidence="5">ParB/RepB/Spo0J family partition protein</fullName>
    </submittedName>
</protein>